<evidence type="ECO:0000256" key="3">
    <source>
        <dbReference type="ARBA" id="ARBA00022692"/>
    </source>
</evidence>
<proteinExistence type="inferred from homology"/>
<dbReference type="EMBL" id="JBHUIJ010000008">
    <property type="protein sequence ID" value="MFD2237286.1"/>
    <property type="molecule type" value="Genomic_DNA"/>
</dbReference>
<feature type="transmembrane region" description="Helical" evidence="6">
    <location>
        <begin position="272"/>
        <end position="290"/>
    </location>
</feature>
<feature type="domain" description="EamA" evidence="7">
    <location>
        <begin position="161"/>
        <end position="289"/>
    </location>
</feature>
<organism evidence="8 9">
    <name type="scientific">Aureimonas populi</name>
    <dbReference type="NCBI Taxonomy" id="1701758"/>
    <lineage>
        <taxon>Bacteria</taxon>
        <taxon>Pseudomonadati</taxon>
        <taxon>Pseudomonadota</taxon>
        <taxon>Alphaproteobacteria</taxon>
        <taxon>Hyphomicrobiales</taxon>
        <taxon>Aurantimonadaceae</taxon>
        <taxon>Aureimonas</taxon>
    </lineage>
</organism>
<dbReference type="Gene3D" id="1.10.3730.20">
    <property type="match status" value="1"/>
</dbReference>
<evidence type="ECO:0000313" key="9">
    <source>
        <dbReference type="Proteomes" id="UP001597371"/>
    </source>
</evidence>
<comment type="caution">
    <text evidence="8">The sequence shown here is derived from an EMBL/GenBank/DDBJ whole genome shotgun (WGS) entry which is preliminary data.</text>
</comment>
<evidence type="ECO:0000313" key="8">
    <source>
        <dbReference type="EMBL" id="MFD2237286.1"/>
    </source>
</evidence>
<comment type="similarity">
    <text evidence="2">Belongs to the drug/metabolite transporter (DMT) superfamily. 10 TMS drug/metabolite exporter (DME) (TC 2.A.7.3) family.</text>
</comment>
<evidence type="ECO:0000256" key="6">
    <source>
        <dbReference type="SAM" id="Phobius"/>
    </source>
</evidence>
<evidence type="ECO:0000259" key="7">
    <source>
        <dbReference type="Pfam" id="PF00892"/>
    </source>
</evidence>
<feature type="transmembrane region" description="Helical" evidence="6">
    <location>
        <begin position="86"/>
        <end position="104"/>
    </location>
</feature>
<feature type="transmembrane region" description="Helical" evidence="6">
    <location>
        <begin position="134"/>
        <end position="150"/>
    </location>
</feature>
<protein>
    <submittedName>
        <fullName evidence="8">DMT family transporter</fullName>
    </submittedName>
</protein>
<feature type="transmembrane region" description="Helical" evidence="6">
    <location>
        <begin position="250"/>
        <end position="266"/>
    </location>
</feature>
<gene>
    <name evidence="8" type="ORF">ACFSKQ_07375</name>
</gene>
<feature type="transmembrane region" description="Helical" evidence="6">
    <location>
        <begin position="46"/>
        <end position="66"/>
    </location>
</feature>
<keyword evidence="4 6" id="KW-1133">Transmembrane helix</keyword>
<dbReference type="PANTHER" id="PTHR22911:SF6">
    <property type="entry name" value="SOLUTE CARRIER FAMILY 35 MEMBER G1"/>
    <property type="match status" value="1"/>
</dbReference>
<comment type="subcellular location">
    <subcellularLocation>
        <location evidence="1">Membrane</location>
        <topology evidence="1">Multi-pass membrane protein</topology>
    </subcellularLocation>
</comment>
<dbReference type="SUPFAM" id="SSF103481">
    <property type="entry name" value="Multidrug resistance efflux transporter EmrE"/>
    <property type="match status" value="2"/>
</dbReference>
<name>A0ABW5CK45_9HYPH</name>
<evidence type="ECO:0000256" key="2">
    <source>
        <dbReference type="ARBA" id="ARBA00009853"/>
    </source>
</evidence>
<evidence type="ECO:0000256" key="5">
    <source>
        <dbReference type="ARBA" id="ARBA00023136"/>
    </source>
</evidence>
<dbReference type="PANTHER" id="PTHR22911">
    <property type="entry name" value="ACYL-MALONYL CONDENSING ENZYME-RELATED"/>
    <property type="match status" value="1"/>
</dbReference>
<evidence type="ECO:0000256" key="1">
    <source>
        <dbReference type="ARBA" id="ARBA00004141"/>
    </source>
</evidence>
<accession>A0ABW5CK45</accession>
<reference evidence="9" key="1">
    <citation type="journal article" date="2019" name="Int. J. Syst. Evol. Microbiol.">
        <title>The Global Catalogue of Microorganisms (GCM) 10K type strain sequencing project: providing services to taxonomists for standard genome sequencing and annotation.</title>
        <authorList>
            <consortium name="The Broad Institute Genomics Platform"/>
            <consortium name="The Broad Institute Genome Sequencing Center for Infectious Disease"/>
            <person name="Wu L."/>
            <person name="Ma J."/>
        </authorList>
    </citation>
    <scope>NUCLEOTIDE SEQUENCE [LARGE SCALE GENOMIC DNA]</scope>
    <source>
        <strain evidence="9">ZS-35-S2</strain>
    </source>
</reference>
<feature type="transmembrane region" description="Helical" evidence="6">
    <location>
        <begin position="188"/>
        <end position="212"/>
    </location>
</feature>
<dbReference type="InterPro" id="IPR000620">
    <property type="entry name" value="EamA_dom"/>
</dbReference>
<feature type="domain" description="EamA" evidence="7">
    <location>
        <begin position="19"/>
        <end position="149"/>
    </location>
</feature>
<sequence length="306" mass="32616">MSFLAFRRAVPLSDNLRAAGLMVAAMCGFALNDAMVKLATQEIEPAQIMAVRGAMASVLLFALAWWRGMLRPAGPILSAPVAWRTVFDLLATISYITALTQLPLANASAIFQALPLAITLGAVLFLGEKVGWRRWLAILVGFLGVVIIVRPGTEGFTVYSLAVLASVVCSAARDIFTRKMSRGLPSVLVAAVGALSITVFGLALLPFVGWRAMSVETTAALCGAALAIAFGYVCVVAATRVGEVGFVAPFRYTILLFAIVLGFLIFAELPAFWDMVGSAIVVGSGIYMIYRERRVSRVKLAPTQGH</sequence>
<keyword evidence="9" id="KW-1185">Reference proteome</keyword>
<dbReference type="RefSeq" id="WP_245195537.1">
    <property type="nucleotide sequence ID" value="NZ_CP072611.1"/>
</dbReference>
<feature type="transmembrane region" description="Helical" evidence="6">
    <location>
        <begin position="218"/>
        <end position="238"/>
    </location>
</feature>
<keyword evidence="5 6" id="KW-0472">Membrane</keyword>
<dbReference type="InterPro" id="IPR037185">
    <property type="entry name" value="EmrE-like"/>
</dbReference>
<keyword evidence="3 6" id="KW-0812">Transmembrane</keyword>
<evidence type="ECO:0000256" key="4">
    <source>
        <dbReference type="ARBA" id="ARBA00022989"/>
    </source>
</evidence>
<dbReference type="Proteomes" id="UP001597371">
    <property type="component" value="Unassembled WGS sequence"/>
</dbReference>
<feature type="transmembrane region" description="Helical" evidence="6">
    <location>
        <begin position="110"/>
        <end position="127"/>
    </location>
</feature>
<dbReference type="Pfam" id="PF00892">
    <property type="entry name" value="EamA"/>
    <property type="match status" value="2"/>
</dbReference>